<dbReference type="InParanoid" id="A0A0P0XU82"/>
<proteinExistence type="predicted"/>
<protein>
    <submittedName>
        <fullName evidence="1">Os10g0393350 protein</fullName>
    </submittedName>
</protein>
<keyword evidence="2" id="KW-1185">Reference proteome</keyword>
<reference evidence="2" key="1">
    <citation type="journal article" date="2005" name="Nature">
        <title>The map-based sequence of the rice genome.</title>
        <authorList>
            <consortium name="International rice genome sequencing project (IRGSP)"/>
            <person name="Matsumoto T."/>
            <person name="Wu J."/>
            <person name="Kanamori H."/>
            <person name="Katayose Y."/>
            <person name="Fujisawa M."/>
            <person name="Namiki N."/>
            <person name="Mizuno H."/>
            <person name="Yamamoto K."/>
            <person name="Antonio B.A."/>
            <person name="Baba T."/>
            <person name="Sakata K."/>
            <person name="Nagamura Y."/>
            <person name="Aoki H."/>
            <person name="Arikawa K."/>
            <person name="Arita K."/>
            <person name="Bito T."/>
            <person name="Chiden Y."/>
            <person name="Fujitsuka N."/>
            <person name="Fukunaka R."/>
            <person name="Hamada M."/>
            <person name="Harada C."/>
            <person name="Hayashi A."/>
            <person name="Hijishita S."/>
            <person name="Honda M."/>
            <person name="Hosokawa S."/>
            <person name="Ichikawa Y."/>
            <person name="Idonuma A."/>
            <person name="Iijima M."/>
            <person name="Ikeda M."/>
            <person name="Ikeno M."/>
            <person name="Ito K."/>
            <person name="Ito S."/>
            <person name="Ito T."/>
            <person name="Ito Y."/>
            <person name="Ito Y."/>
            <person name="Iwabuchi A."/>
            <person name="Kamiya K."/>
            <person name="Karasawa W."/>
            <person name="Kurita K."/>
            <person name="Katagiri S."/>
            <person name="Kikuta A."/>
            <person name="Kobayashi H."/>
            <person name="Kobayashi N."/>
            <person name="Machita K."/>
            <person name="Maehara T."/>
            <person name="Masukawa M."/>
            <person name="Mizubayashi T."/>
            <person name="Mukai Y."/>
            <person name="Nagasaki H."/>
            <person name="Nagata Y."/>
            <person name="Naito S."/>
            <person name="Nakashima M."/>
            <person name="Nakama Y."/>
            <person name="Nakamichi Y."/>
            <person name="Nakamura M."/>
            <person name="Meguro A."/>
            <person name="Negishi M."/>
            <person name="Ohta I."/>
            <person name="Ohta T."/>
            <person name="Okamoto M."/>
            <person name="Ono N."/>
            <person name="Saji S."/>
            <person name="Sakaguchi M."/>
            <person name="Sakai K."/>
            <person name="Shibata M."/>
            <person name="Shimokawa T."/>
            <person name="Song J."/>
            <person name="Takazaki Y."/>
            <person name="Terasawa K."/>
            <person name="Tsugane M."/>
            <person name="Tsuji K."/>
            <person name="Ueda S."/>
            <person name="Waki K."/>
            <person name="Yamagata H."/>
            <person name="Yamamoto M."/>
            <person name="Yamamoto S."/>
            <person name="Yamane H."/>
            <person name="Yoshiki S."/>
            <person name="Yoshihara R."/>
            <person name="Yukawa K."/>
            <person name="Zhong H."/>
            <person name="Yano M."/>
            <person name="Yuan Q."/>
            <person name="Ouyang S."/>
            <person name="Liu J."/>
            <person name="Jones K.M."/>
            <person name="Gansberger K."/>
            <person name="Moffat K."/>
            <person name="Hill J."/>
            <person name="Bera J."/>
            <person name="Fadrosh D."/>
            <person name="Jin S."/>
            <person name="Johri S."/>
            <person name="Kim M."/>
            <person name="Overton L."/>
            <person name="Reardon M."/>
            <person name="Tsitrin T."/>
            <person name="Vuong H."/>
            <person name="Weaver B."/>
            <person name="Ciecko A."/>
            <person name="Tallon L."/>
            <person name="Jackson J."/>
            <person name="Pai G."/>
            <person name="Aken S.V."/>
            <person name="Utterback T."/>
            <person name="Reidmuller S."/>
            <person name="Feldblyum T."/>
            <person name="Hsiao J."/>
            <person name="Zismann V."/>
            <person name="Iobst S."/>
            <person name="de Vazeille A.R."/>
            <person name="Buell C.R."/>
            <person name="Ying K."/>
            <person name="Li Y."/>
            <person name="Lu T."/>
            <person name="Huang Y."/>
            <person name="Zhao Q."/>
            <person name="Feng Q."/>
            <person name="Zhang L."/>
            <person name="Zhu J."/>
            <person name="Weng Q."/>
            <person name="Mu J."/>
            <person name="Lu Y."/>
            <person name="Fan D."/>
            <person name="Liu Y."/>
            <person name="Guan J."/>
            <person name="Zhang Y."/>
            <person name="Yu S."/>
            <person name="Liu X."/>
            <person name="Zhang Y."/>
            <person name="Hong G."/>
            <person name="Han B."/>
            <person name="Choisne N."/>
            <person name="Demange N."/>
            <person name="Orjeda G."/>
            <person name="Samain S."/>
            <person name="Cattolico L."/>
            <person name="Pelletier E."/>
            <person name="Couloux A."/>
            <person name="Segurens B."/>
            <person name="Wincker P."/>
            <person name="D'Hont A."/>
            <person name="Scarpelli C."/>
            <person name="Weissenbach J."/>
            <person name="Salanoubat M."/>
            <person name="Quetier F."/>
            <person name="Yu Y."/>
            <person name="Kim H.R."/>
            <person name="Rambo T."/>
            <person name="Currie J."/>
            <person name="Collura K."/>
            <person name="Luo M."/>
            <person name="Yang T."/>
            <person name="Ammiraju J.S.S."/>
            <person name="Engler F."/>
            <person name="Soderlund C."/>
            <person name="Wing R.A."/>
            <person name="Palmer L.E."/>
            <person name="de la Bastide M."/>
            <person name="Spiegel L."/>
            <person name="Nascimento L."/>
            <person name="Zutavern T."/>
            <person name="O'Shaughnessy A."/>
            <person name="Dike S."/>
            <person name="Dedhia N."/>
            <person name="Preston R."/>
            <person name="Balija V."/>
            <person name="McCombie W.R."/>
            <person name="Chow T."/>
            <person name="Chen H."/>
            <person name="Chung M."/>
            <person name="Chen C."/>
            <person name="Shaw J."/>
            <person name="Wu H."/>
            <person name="Hsiao K."/>
            <person name="Chao Y."/>
            <person name="Chu M."/>
            <person name="Cheng C."/>
            <person name="Hour A."/>
            <person name="Lee P."/>
            <person name="Lin S."/>
            <person name="Lin Y."/>
            <person name="Liou J."/>
            <person name="Liu S."/>
            <person name="Hsing Y."/>
            <person name="Raghuvanshi S."/>
            <person name="Mohanty A."/>
            <person name="Bharti A.K."/>
            <person name="Gaur A."/>
            <person name="Gupta V."/>
            <person name="Kumar D."/>
            <person name="Ravi V."/>
            <person name="Vij S."/>
            <person name="Kapur A."/>
            <person name="Khurana P."/>
            <person name="Khurana P."/>
            <person name="Khurana J.P."/>
            <person name="Tyagi A.K."/>
            <person name="Gaikwad K."/>
            <person name="Singh A."/>
            <person name="Dalal V."/>
            <person name="Srivastava S."/>
            <person name="Dixit A."/>
            <person name="Pal A.K."/>
            <person name="Ghazi I.A."/>
            <person name="Yadav M."/>
            <person name="Pandit A."/>
            <person name="Bhargava A."/>
            <person name="Sureshbabu K."/>
            <person name="Batra K."/>
            <person name="Sharma T.R."/>
            <person name="Mohapatra T."/>
            <person name="Singh N.K."/>
            <person name="Messing J."/>
            <person name="Nelson A.B."/>
            <person name="Fuks G."/>
            <person name="Kavchok S."/>
            <person name="Keizer G."/>
            <person name="Linton E."/>
            <person name="Llaca V."/>
            <person name="Song R."/>
            <person name="Tanyolac B."/>
            <person name="Young S."/>
            <person name="Ho-Il K."/>
            <person name="Hahn J.H."/>
            <person name="Sangsakoo G."/>
            <person name="Vanavichit A."/>
            <person name="de Mattos Luiz.A.T."/>
            <person name="Zimmer P.D."/>
            <person name="Malone G."/>
            <person name="Dellagostin O."/>
            <person name="de Oliveira A.C."/>
            <person name="Bevan M."/>
            <person name="Bancroft I."/>
            <person name="Minx P."/>
            <person name="Cordum H."/>
            <person name="Wilson R."/>
            <person name="Cheng Z."/>
            <person name="Jin W."/>
            <person name="Jiang J."/>
            <person name="Leong S.A."/>
            <person name="Iwama H."/>
            <person name="Gojobori T."/>
            <person name="Itoh T."/>
            <person name="Niimura Y."/>
            <person name="Fujii Y."/>
            <person name="Habara T."/>
            <person name="Sakai H."/>
            <person name="Sato Y."/>
            <person name="Wilson G."/>
            <person name="Kumar K."/>
            <person name="McCouch S."/>
            <person name="Juretic N."/>
            <person name="Hoen D."/>
            <person name="Wright S."/>
            <person name="Bruskiewich R."/>
            <person name="Bureau T."/>
            <person name="Miyao A."/>
            <person name="Hirochika H."/>
            <person name="Nishikawa T."/>
            <person name="Kadowaki K."/>
            <person name="Sugiura M."/>
            <person name="Burr B."/>
            <person name="Sasaki T."/>
        </authorList>
    </citation>
    <scope>NUCLEOTIDE SEQUENCE [LARGE SCALE GENOMIC DNA]</scope>
    <source>
        <strain evidence="2">cv. Nipponbare</strain>
    </source>
</reference>
<dbReference type="Proteomes" id="UP000059680">
    <property type="component" value="Chromosome 10"/>
</dbReference>
<reference evidence="1 2" key="2">
    <citation type="journal article" date="2013" name="Plant Cell Physiol.">
        <title>Rice Annotation Project Database (RAP-DB): an integrative and interactive database for rice genomics.</title>
        <authorList>
            <person name="Sakai H."/>
            <person name="Lee S.S."/>
            <person name="Tanaka T."/>
            <person name="Numa H."/>
            <person name="Kim J."/>
            <person name="Kawahara Y."/>
            <person name="Wakimoto H."/>
            <person name="Yang C.C."/>
            <person name="Iwamoto M."/>
            <person name="Abe T."/>
            <person name="Yamada Y."/>
            <person name="Muto A."/>
            <person name="Inokuchi H."/>
            <person name="Ikemura T."/>
            <person name="Matsumoto T."/>
            <person name="Sasaki T."/>
            <person name="Itoh T."/>
        </authorList>
    </citation>
    <scope>NUCLEOTIDE SEQUENCE [LARGE SCALE GENOMIC DNA]</scope>
    <source>
        <strain evidence="2">cv. Nipponbare</strain>
    </source>
</reference>
<dbReference type="EMBL" id="AP014966">
    <property type="protein sequence ID" value="BAT10686.1"/>
    <property type="molecule type" value="Genomic_DNA"/>
</dbReference>
<organism evidence="1 2">
    <name type="scientific">Oryza sativa subsp. japonica</name>
    <name type="common">Rice</name>
    <dbReference type="NCBI Taxonomy" id="39947"/>
    <lineage>
        <taxon>Eukaryota</taxon>
        <taxon>Viridiplantae</taxon>
        <taxon>Streptophyta</taxon>
        <taxon>Embryophyta</taxon>
        <taxon>Tracheophyta</taxon>
        <taxon>Spermatophyta</taxon>
        <taxon>Magnoliopsida</taxon>
        <taxon>Liliopsida</taxon>
        <taxon>Poales</taxon>
        <taxon>Poaceae</taxon>
        <taxon>BOP clade</taxon>
        <taxon>Oryzoideae</taxon>
        <taxon>Oryzeae</taxon>
        <taxon>Oryzinae</taxon>
        <taxon>Oryza</taxon>
        <taxon>Oryza sativa</taxon>
    </lineage>
</organism>
<dbReference type="AlphaFoldDB" id="A0A0P0XU82"/>
<name>A0A0P0XU82_ORYSJ</name>
<evidence type="ECO:0000313" key="2">
    <source>
        <dbReference type="Proteomes" id="UP000059680"/>
    </source>
</evidence>
<dbReference type="PaxDb" id="39947-A0A0P0XU82"/>
<reference evidence="1 2" key="3">
    <citation type="journal article" date="2013" name="Rice">
        <title>Improvement of the Oryza sativa Nipponbare reference genome using next generation sequence and optical map data.</title>
        <authorList>
            <person name="Kawahara Y."/>
            <person name="de la Bastide M."/>
            <person name="Hamilton J.P."/>
            <person name="Kanamori H."/>
            <person name="McCombie W.R."/>
            <person name="Ouyang S."/>
            <person name="Schwartz D.C."/>
            <person name="Tanaka T."/>
            <person name="Wu J."/>
            <person name="Zhou S."/>
            <person name="Childs K.L."/>
            <person name="Davidson R.M."/>
            <person name="Lin H."/>
            <person name="Quesada-Ocampo L."/>
            <person name="Vaillancourt B."/>
            <person name="Sakai H."/>
            <person name="Lee S.S."/>
            <person name="Kim J."/>
            <person name="Numa H."/>
            <person name="Itoh T."/>
            <person name="Buell C.R."/>
            <person name="Matsumoto T."/>
        </authorList>
    </citation>
    <scope>NUCLEOTIDE SEQUENCE [LARGE SCALE GENOMIC DNA]</scope>
    <source>
        <strain evidence="2">cv. Nipponbare</strain>
    </source>
</reference>
<sequence length="165" mass="17961">MPGPGVADQLLHSGQGQLPEFRRHGPVSTTATPPCFAVVGGQMPLHRLDLLRRPSCQEANTGRRPIVGSPIGWPWPLARQRRSSGTCLCRRTSRLRLAPSPATTADRFLLPAAPVATWRALLAAPPPCRSSRCLVRPPIRRPVPLPRRAYCRPEPCPPLLAQPGS</sequence>
<gene>
    <name evidence="1" type="ordered locus">Os10g0393350</name>
    <name evidence="1" type="ORF">OSNPB_100393350</name>
</gene>
<evidence type="ECO:0000313" key="1">
    <source>
        <dbReference type="EMBL" id="BAT10686.1"/>
    </source>
</evidence>
<accession>A0A0P0XU82</accession>